<keyword evidence="3" id="KW-1005">Bacterial flagellum biogenesis</keyword>
<protein>
    <submittedName>
        <fullName evidence="4">FlgN protein</fullName>
    </submittedName>
</protein>
<sequence>MSLTKLLREQQQRLDGVIELLEQERELLAAADIDGRQLAEVAELKQQRLQQLEATETLRRNVQQRLGYAEGAAGARQAAEDAGCLEAWESTMERTQKAHRLNTMNGQLVGLRMGQNKRLLEFIHEAAEKTTYGASGRVRAQPGRFNTSV</sequence>
<evidence type="ECO:0000256" key="2">
    <source>
        <dbReference type="ARBA" id="ARBA00007703"/>
    </source>
</evidence>
<dbReference type="InterPro" id="IPR036679">
    <property type="entry name" value="FlgN-like_sf"/>
</dbReference>
<dbReference type="STRING" id="507626.LOKO_01871"/>
<dbReference type="RefSeq" id="WP_066448050.1">
    <property type="nucleotide sequence ID" value="NZ_CP014226.1"/>
</dbReference>
<comment type="function">
    <text evidence="1">Required for the efficient initiation of filament assembly.</text>
</comment>
<dbReference type="OrthoDB" id="6238586at2"/>
<evidence type="ECO:0000256" key="1">
    <source>
        <dbReference type="ARBA" id="ARBA00002397"/>
    </source>
</evidence>
<evidence type="ECO:0000313" key="5">
    <source>
        <dbReference type="Proteomes" id="UP000063387"/>
    </source>
</evidence>
<comment type="similarity">
    <text evidence="2">Belongs to the FlgN family.</text>
</comment>
<accession>A0A120JW22</accession>
<dbReference type="KEGG" id="hco:LOKO_01871"/>
<reference evidence="4 5" key="2">
    <citation type="submission" date="2016-02" db="EMBL/GenBank/DDBJ databases">
        <authorList>
            <person name="Wen L."/>
            <person name="He K."/>
            <person name="Yang H."/>
        </authorList>
    </citation>
    <scope>NUCLEOTIDE SEQUENCE [LARGE SCALE GENOMIC DNA]</scope>
    <source>
        <strain evidence="4 5">AGD 8-3</strain>
    </source>
</reference>
<name>A0A120JW22_9GAMM</name>
<reference evidence="4 5" key="1">
    <citation type="journal article" date="2016" name="Genome Announc.">
        <title>Draft Genome Sequence of 'Halomonas chromatireducens' Strain AGD 8-3, a Haloalkaliphilic Chromate- and Selenite-Reducing Gammaproteobacterium.</title>
        <authorList>
            <person name="Sharko F.S."/>
            <person name="Shapovalova A.A."/>
            <person name="Tsygankova S.V."/>
            <person name="Komova A.V."/>
            <person name="Boulygina E.S."/>
            <person name="Teslyuk A.B."/>
            <person name="Gotovtsev P.M."/>
            <person name="Namsaraev Z.B."/>
            <person name="Khijniak T.V."/>
            <person name="Nedoluzhko A.V."/>
            <person name="Vasilov R.G."/>
        </authorList>
    </citation>
    <scope>NUCLEOTIDE SEQUENCE [LARGE SCALE GENOMIC DNA]</scope>
    <source>
        <strain evidence="4 5">AGD 8-3</strain>
    </source>
</reference>
<dbReference type="Pfam" id="PF05130">
    <property type="entry name" value="FlgN"/>
    <property type="match status" value="1"/>
</dbReference>
<organism evidence="4 5">
    <name type="scientific">Halomonas chromatireducens</name>
    <dbReference type="NCBI Taxonomy" id="507626"/>
    <lineage>
        <taxon>Bacteria</taxon>
        <taxon>Pseudomonadati</taxon>
        <taxon>Pseudomonadota</taxon>
        <taxon>Gammaproteobacteria</taxon>
        <taxon>Oceanospirillales</taxon>
        <taxon>Halomonadaceae</taxon>
        <taxon>Halomonas</taxon>
    </lineage>
</organism>
<dbReference type="PATRIC" id="fig|507626.3.peg.1868"/>
<dbReference type="Proteomes" id="UP000063387">
    <property type="component" value="Chromosome"/>
</dbReference>
<dbReference type="SUPFAM" id="SSF140566">
    <property type="entry name" value="FlgN-like"/>
    <property type="match status" value="1"/>
</dbReference>
<keyword evidence="5" id="KW-1185">Reference proteome</keyword>
<dbReference type="GO" id="GO:0044780">
    <property type="term" value="P:bacterial-type flagellum assembly"/>
    <property type="evidence" value="ECO:0007669"/>
    <property type="project" value="InterPro"/>
</dbReference>
<dbReference type="InterPro" id="IPR007809">
    <property type="entry name" value="FlgN-like"/>
</dbReference>
<evidence type="ECO:0000256" key="3">
    <source>
        <dbReference type="ARBA" id="ARBA00022795"/>
    </source>
</evidence>
<dbReference type="Gene3D" id="1.20.58.300">
    <property type="entry name" value="FlgN-like"/>
    <property type="match status" value="1"/>
</dbReference>
<gene>
    <name evidence="4" type="ORF">LOKO_01871</name>
</gene>
<dbReference type="AlphaFoldDB" id="A0A120JW22"/>
<evidence type="ECO:0000313" key="4">
    <source>
        <dbReference type="EMBL" id="AMD00939.1"/>
    </source>
</evidence>
<proteinExistence type="inferred from homology"/>
<dbReference type="EMBL" id="CP014226">
    <property type="protein sequence ID" value="AMD00939.1"/>
    <property type="molecule type" value="Genomic_DNA"/>
</dbReference>